<dbReference type="EMBL" id="KN846973">
    <property type="protein sequence ID" value="KIW79127.1"/>
    <property type="molecule type" value="Genomic_DNA"/>
</dbReference>
<dbReference type="InterPro" id="IPR032675">
    <property type="entry name" value="LRR_dom_sf"/>
</dbReference>
<name>A0A0D2EY75_9EURO</name>
<protein>
    <recommendedName>
        <fullName evidence="2">F-box domain-containing protein</fullName>
    </recommendedName>
</protein>
<dbReference type="RefSeq" id="XP_013282935.1">
    <property type="nucleotide sequence ID" value="XM_013427481.1"/>
</dbReference>
<evidence type="ECO:0000313" key="4">
    <source>
        <dbReference type="Proteomes" id="UP000053029"/>
    </source>
</evidence>
<feature type="region of interest" description="Disordered" evidence="1">
    <location>
        <begin position="699"/>
        <end position="748"/>
    </location>
</feature>
<keyword evidence="4" id="KW-1185">Reference proteome</keyword>
<dbReference type="Pfam" id="PF25372">
    <property type="entry name" value="DUF7885"/>
    <property type="match status" value="1"/>
</dbReference>
<dbReference type="CDD" id="cd09917">
    <property type="entry name" value="F-box_SF"/>
    <property type="match status" value="1"/>
</dbReference>
<proteinExistence type="predicted"/>
<dbReference type="AlphaFoldDB" id="A0A0D2EY75"/>
<dbReference type="VEuPathDB" id="FungiDB:Z517_08967"/>
<feature type="region of interest" description="Disordered" evidence="1">
    <location>
        <begin position="61"/>
        <end position="83"/>
    </location>
</feature>
<dbReference type="GO" id="GO:0019005">
    <property type="term" value="C:SCF ubiquitin ligase complex"/>
    <property type="evidence" value="ECO:0007669"/>
    <property type="project" value="TreeGrafter"/>
</dbReference>
<dbReference type="Gene3D" id="3.80.10.10">
    <property type="entry name" value="Ribonuclease Inhibitor"/>
    <property type="match status" value="3"/>
</dbReference>
<dbReference type="OrthoDB" id="550575at2759"/>
<reference evidence="3 4" key="1">
    <citation type="submission" date="2015-01" db="EMBL/GenBank/DDBJ databases">
        <title>The Genome Sequence of Fonsecaea pedrosoi CBS 271.37.</title>
        <authorList>
            <consortium name="The Broad Institute Genomics Platform"/>
            <person name="Cuomo C."/>
            <person name="de Hoog S."/>
            <person name="Gorbushina A."/>
            <person name="Stielow B."/>
            <person name="Teixiera M."/>
            <person name="Abouelleil A."/>
            <person name="Chapman S.B."/>
            <person name="Priest M."/>
            <person name="Young S.K."/>
            <person name="Wortman J."/>
            <person name="Nusbaum C."/>
            <person name="Birren B."/>
        </authorList>
    </citation>
    <scope>NUCLEOTIDE SEQUENCE [LARGE SCALE GENOMIC DNA]</scope>
    <source>
        <strain evidence="3 4">CBS 271.37</strain>
    </source>
</reference>
<feature type="domain" description="F-box" evidence="2">
    <location>
        <begin position="182"/>
        <end position="228"/>
    </location>
</feature>
<dbReference type="InterPro" id="IPR006553">
    <property type="entry name" value="Leu-rich_rpt_Cys-con_subtyp"/>
</dbReference>
<dbReference type="PANTHER" id="PTHR13318">
    <property type="entry name" value="PARTNER OF PAIRED, ISOFORM B-RELATED"/>
    <property type="match status" value="1"/>
</dbReference>
<dbReference type="Proteomes" id="UP000053029">
    <property type="component" value="Unassembled WGS sequence"/>
</dbReference>
<dbReference type="HOGENOM" id="CLU_025082_0_0_1"/>
<gene>
    <name evidence="3" type="ORF">Z517_08967</name>
</gene>
<dbReference type="PROSITE" id="PS50181">
    <property type="entry name" value="FBOX"/>
    <property type="match status" value="1"/>
</dbReference>
<feature type="compositionally biased region" description="Polar residues" evidence="1">
    <location>
        <begin position="1"/>
        <end position="18"/>
    </location>
</feature>
<evidence type="ECO:0000256" key="1">
    <source>
        <dbReference type="SAM" id="MobiDB-lite"/>
    </source>
</evidence>
<accession>A0A0D2EY75</accession>
<evidence type="ECO:0000313" key="3">
    <source>
        <dbReference type="EMBL" id="KIW79127.1"/>
    </source>
</evidence>
<evidence type="ECO:0000259" key="2">
    <source>
        <dbReference type="PROSITE" id="PS50181"/>
    </source>
</evidence>
<dbReference type="SMART" id="SM00367">
    <property type="entry name" value="LRR_CC"/>
    <property type="match status" value="6"/>
</dbReference>
<feature type="region of interest" description="Disordered" evidence="1">
    <location>
        <begin position="1"/>
        <end position="49"/>
    </location>
</feature>
<sequence length="748" mass="84426">MEQQQSSPRAIPNTLISSSPPPQPRQLDSPRPTTPASPLMEAQTAFDQPVKLKGRHRLLQGLQRMSSSPSLPKLGRNRSSEKVYKSGQKASISCVSLNSPPSAYSLSPHASYTFSNGFSTAPTTPGSPCSQQSYFETNARVRLLDPNDITTVPVPVDVRVSKPLSTPLPEISEKPLPRRPNFNFWKDLPYELRVYILGFLSPKEIIRVSAVSKEWHDMCFDGQLWTNLDCQTYYQQITSEALIKIMLKAGAFVKNLNLRGCVQLRDQWLSLGTRMTNQECRNLENFSIEGCKIERSSIHFFLLRNPRLLHINMPSMQNINNATMRIIATHCPQLELLNIDWCSQIDTKGLKKVIQSCPNLTDLRASEVRGLNDNEFMLELFQRNSLERLVLQHCDSLTDEALESMVHGVDPERDVLTDRPLVPPRRLRHLDVSRCRMLTDRGLKALAHNVPYLEGLRTCQNTTLTDDAFEDLLQSTQRLSHLEVEEVDLLTNAMLINLSKSKAAQTLEHLSISYCEQIGDIGVLPLLKACPRIKSLCLDNTRISDLVLMEASEQVRKRGSTTKKSQRPTKGLELVAFDCANVTWAGVREILQGNGRVMQGRKKSVVQTIDGEDEFGDKREIRKVVEIQTLLYPTEIIHLKAFYGWQQTVEEHYKRCVSGRWGAAARLEQKWAEWMVASEEVGVVGHGWSSRRRRRRARDAEYRVRDDEDGAAQDTGTGDEEGSGQEFAPGRAPRGGRRRARSGGCVVM</sequence>
<dbReference type="STRING" id="1442368.A0A0D2EY75"/>
<dbReference type="GO" id="GO:0031146">
    <property type="term" value="P:SCF-dependent proteasomal ubiquitin-dependent protein catabolic process"/>
    <property type="evidence" value="ECO:0007669"/>
    <property type="project" value="TreeGrafter"/>
</dbReference>
<organism evidence="3 4">
    <name type="scientific">Fonsecaea pedrosoi CBS 271.37</name>
    <dbReference type="NCBI Taxonomy" id="1442368"/>
    <lineage>
        <taxon>Eukaryota</taxon>
        <taxon>Fungi</taxon>
        <taxon>Dikarya</taxon>
        <taxon>Ascomycota</taxon>
        <taxon>Pezizomycotina</taxon>
        <taxon>Eurotiomycetes</taxon>
        <taxon>Chaetothyriomycetidae</taxon>
        <taxon>Chaetothyriales</taxon>
        <taxon>Herpotrichiellaceae</taxon>
        <taxon>Fonsecaea</taxon>
    </lineage>
</organism>
<dbReference type="Pfam" id="PF12937">
    <property type="entry name" value="F-box-like"/>
    <property type="match status" value="1"/>
</dbReference>
<dbReference type="SUPFAM" id="SSF52047">
    <property type="entry name" value="RNI-like"/>
    <property type="match status" value="1"/>
</dbReference>
<dbReference type="GeneID" id="25308457"/>
<dbReference type="InterPro" id="IPR036047">
    <property type="entry name" value="F-box-like_dom_sf"/>
</dbReference>
<dbReference type="SUPFAM" id="SSF81383">
    <property type="entry name" value="F-box domain"/>
    <property type="match status" value="1"/>
</dbReference>
<dbReference type="InterPro" id="IPR001810">
    <property type="entry name" value="F-box_dom"/>
</dbReference>
<dbReference type="InterPro" id="IPR057207">
    <property type="entry name" value="FBXL15_LRR"/>
</dbReference>
<feature type="compositionally biased region" description="Acidic residues" evidence="1">
    <location>
        <begin position="707"/>
        <end position="723"/>
    </location>
</feature>
<dbReference type="PANTHER" id="PTHR13318:SF106">
    <property type="entry name" value="F-BOX_LRR-REPEAT PROTEIN 2"/>
    <property type="match status" value="1"/>
</dbReference>